<dbReference type="EMBL" id="JBCNJP010000011">
    <property type="protein sequence ID" value="KAK9071467.1"/>
    <property type="molecule type" value="Genomic_DNA"/>
</dbReference>
<sequence>MASISKFTIKTQTKSISLPSRSHPTTFEIEELLNKIKATVLEAETASGEAICGDLSRLAGLYKCMNNLLTSSTTTQVLMSHGENKKWVDELVDESVEFLDVCGGISDMVAEIKDHSRDLVGALRRKGGKLVIENSIMKYNWFRKKMKKDVKMLVGKLKQVDNMINNGGSVVVDHSDNYHLSAVIRAVIGVSEVTVLVFESLLTFFSGSVSNSKPNRWSVVVSKLMHREMVACEDQKENESLGEFGGIDVALRLLCKYGVSSESGNAQIAQCRLERLVVEIERMESGLECVFRFLIRTRVSLLNIVSQ</sequence>
<organism evidence="1 2">
    <name type="scientific">Deinandra increscens subsp. villosa</name>
    <dbReference type="NCBI Taxonomy" id="3103831"/>
    <lineage>
        <taxon>Eukaryota</taxon>
        <taxon>Viridiplantae</taxon>
        <taxon>Streptophyta</taxon>
        <taxon>Embryophyta</taxon>
        <taxon>Tracheophyta</taxon>
        <taxon>Spermatophyta</taxon>
        <taxon>Magnoliopsida</taxon>
        <taxon>eudicotyledons</taxon>
        <taxon>Gunneridae</taxon>
        <taxon>Pentapetalae</taxon>
        <taxon>asterids</taxon>
        <taxon>campanulids</taxon>
        <taxon>Asterales</taxon>
        <taxon>Asteraceae</taxon>
        <taxon>Asteroideae</taxon>
        <taxon>Heliantheae alliance</taxon>
        <taxon>Madieae</taxon>
        <taxon>Madiinae</taxon>
        <taxon>Deinandra</taxon>
    </lineage>
</organism>
<proteinExistence type="predicted"/>
<accession>A0AAP0DEV3</accession>
<evidence type="ECO:0000313" key="2">
    <source>
        <dbReference type="Proteomes" id="UP001408789"/>
    </source>
</evidence>
<protein>
    <recommendedName>
        <fullName evidence="3">DUF241 domain protein</fullName>
    </recommendedName>
</protein>
<reference evidence="1 2" key="1">
    <citation type="submission" date="2024-04" db="EMBL/GenBank/DDBJ databases">
        <title>The reference genome of an endangered Asteraceae, Deinandra increscens subsp. villosa, native to the Central Coast of California.</title>
        <authorList>
            <person name="Guilliams M."/>
            <person name="Hasenstab-Lehman K."/>
            <person name="Meyer R."/>
            <person name="Mcevoy S."/>
        </authorList>
    </citation>
    <scope>NUCLEOTIDE SEQUENCE [LARGE SCALE GENOMIC DNA]</scope>
    <source>
        <tissue evidence="1">Leaf</tissue>
    </source>
</reference>
<dbReference type="InterPro" id="IPR004320">
    <property type="entry name" value="BPS1_pln"/>
</dbReference>
<comment type="caution">
    <text evidence="1">The sequence shown here is derived from an EMBL/GenBank/DDBJ whole genome shotgun (WGS) entry which is preliminary data.</text>
</comment>
<dbReference type="Proteomes" id="UP001408789">
    <property type="component" value="Unassembled WGS sequence"/>
</dbReference>
<dbReference type="GO" id="GO:0048367">
    <property type="term" value="P:shoot system development"/>
    <property type="evidence" value="ECO:0007669"/>
    <property type="project" value="InterPro"/>
</dbReference>
<dbReference type="AlphaFoldDB" id="A0AAP0DEV3"/>
<name>A0AAP0DEV3_9ASTR</name>
<dbReference type="PANTHER" id="PTHR33070:SF109">
    <property type="entry name" value="DOMAIN PROTEIN, PUTATIVE (DUF241)-RELATED"/>
    <property type="match status" value="1"/>
</dbReference>
<evidence type="ECO:0008006" key="3">
    <source>
        <dbReference type="Google" id="ProtNLM"/>
    </source>
</evidence>
<dbReference type="Pfam" id="PF03087">
    <property type="entry name" value="BPS1"/>
    <property type="match status" value="1"/>
</dbReference>
<dbReference type="PANTHER" id="PTHR33070">
    <property type="entry name" value="OS06G0725500 PROTEIN"/>
    <property type="match status" value="1"/>
</dbReference>
<keyword evidence="2" id="KW-1185">Reference proteome</keyword>
<gene>
    <name evidence="1" type="ORF">SSX86_010036</name>
</gene>
<dbReference type="GO" id="GO:0048364">
    <property type="term" value="P:root development"/>
    <property type="evidence" value="ECO:0007669"/>
    <property type="project" value="InterPro"/>
</dbReference>
<evidence type="ECO:0000313" key="1">
    <source>
        <dbReference type="EMBL" id="KAK9071467.1"/>
    </source>
</evidence>